<feature type="compositionally biased region" description="Basic and acidic residues" evidence="1">
    <location>
        <begin position="82"/>
        <end position="106"/>
    </location>
</feature>
<reference evidence="2 3" key="1">
    <citation type="journal article" date="2014" name="BMC Genomics">
        <title>Comparative genomics of the major fungal agents of human and animal Sporotrichosis: Sporothrix schenckii and Sporothrix brasiliensis.</title>
        <authorList>
            <person name="Teixeira M.M."/>
            <person name="de Almeida L.G."/>
            <person name="Kubitschek-Barreira P."/>
            <person name="Alves F.L."/>
            <person name="Kioshima E.S."/>
            <person name="Abadio A.K."/>
            <person name="Fernandes L."/>
            <person name="Derengowski L.S."/>
            <person name="Ferreira K.S."/>
            <person name="Souza R.C."/>
            <person name="Ruiz J.C."/>
            <person name="de Andrade N.C."/>
            <person name="Paes H.C."/>
            <person name="Nicola A.M."/>
            <person name="Albuquerque P."/>
            <person name="Gerber A.L."/>
            <person name="Martins V.P."/>
            <person name="Peconick L.D."/>
            <person name="Neto A.V."/>
            <person name="Chaucanez C.B."/>
            <person name="Silva P.A."/>
            <person name="Cunha O.L."/>
            <person name="de Oliveira F.F."/>
            <person name="dos Santos T.C."/>
            <person name="Barros A.L."/>
            <person name="Soares M.A."/>
            <person name="de Oliveira L.M."/>
            <person name="Marini M.M."/>
            <person name="Villalobos-Duno H."/>
            <person name="Cunha M.M."/>
            <person name="de Hoog S."/>
            <person name="da Silveira J.F."/>
            <person name="Henrissat B."/>
            <person name="Nino-Vega G.A."/>
            <person name="Cisalpino P.S."/>
            <person name="Mora-Montes H.M."/>
            <person name="Almeida S.R."/>
            <person name="Stajich J.E."/>
            <person name="Lopes-Bezerra L.M."/>
            <person name="Vasconcelos A.T."/>
            <person name="Felipe M.S."/>
        </authorList>
    </citation>
    <scope>NUCLEOTIDE SEQUENCE [LARGE SCALE GENOMIC DNA]</scope>
    <source>
        <strain evidence="2 3">1099-18</strain>
    </source>
</reference>
<feature type="compositionally biased region" description="Basic and acidic residues" evidence="1">
    <location>
        <begin position="621"/>
        <end position="633"/>
    </location>
</feature>
<reference evidence="2 3" key="2">
    <citation type="journal article" date="2015" name="Eukaryot. Cell">
        <title>Asexual propagation of a virulent clone complex in a human and feline outbreak of sporotrichosis.</title>
        <authorList>
            <person name="Teixeira Mde M."/>
            <person name="Rodrigues A.M."/>
            <person name="Tsui C.K."/>
            <person name="de Almeida L.G."/>
            <person name="Van Diepeningen A.D."/>
            <person name="van den Ende B.G."/>
            <person name="Fernandes G.F."/>
            <person name="Kano R."/>
            <person name="Hamelin R.C."/>
            <person name="Lopes-Bezerra L.M."/>
            <person name="Vasconcelos A.T."/>
            <person name="de Hoog S."/>
            <person name="de Camargo Z.P."/>
            <person name="Felipe M.S."/>
        </authorList>
    </citation>
    <scope>NUCLEOTIDE SEQUENCE [LARGE SCALE GENOMIC DNA]</scope>
    <source>
        <strain evidence="2 3">1099-18</strain>
    </source>
</reference>
<dbReference type="GeneID" id="27667955"/>
<dbReference type="GO" id="GO:0016192">
    <property type="term" value="P:vesicle-mediated transport"/>
    <property type="evidence" value="ECO:0007669"/>
    <property type="project" value="InterPro"/>
</dbReference>
<dbReference type="VEuPathDB" id="FungiDB:SPSK_05970"/>
<protein>
    <submittedName>
        <fullName evidence="2">Uncharacterized protein</fullName>
    </submittedName>
</protein>
<dbReference type="RefSeq" id="XP_016591848.1">
    <property type="nucleotide sequence ID" value="XM_016732678.1"/>
</dbReference>
<feature type="region of interest" description="Disordered" evidence="1">
    <location>
        <begin position="613"/>
        <end position="634"/>
    </location>
</feature>
<evidence type="ECO:0000256" key="1">
    <source>
        <dbReference type="SAM" id="MobiDB-lite"/>
    </source>
</evidence>
<dbReference type="AlphaFoldDB" id="A0A0F2MHS0"/>
<dbReference type="EMBL" id="AXCR01000001">
    <property type="protein sequence ID" value="KJR89172.1"/>
    <property type="molecule type" value="Genomic_DNA"/>
</dbReference>
<dbReference type="InterPro" id="IPR034627">
    <property type="entry name" value="Irc6"/>
</dbReference>
<evidence type="ECO:0000313" key="2">
    <source>
        <dbReference type="EMBL" id="KJR89172.1"/>
    </source>
</evidence>
<dbReference type="PANTHER" id="PTHR28043:SF1">
    <property type="entry name" value="INCREASED RECOMBINATION CENTERS PROTEIN 6"/>
    <property type="match status" value="1"/>
</dbReference>
<feature type="region of interest" description="Disordered" evidence="1">
    <location>
        <begin position="76"/>
        <end position="128"/>
    </location>
</feature>
<gene>
    <name evidence="2" type="ORF">SPSK_05970</name>
</gene>
<dbReference type="Proteomes" id="UP000033710">
    <property type="component" value="Unassembled WGS sequence"/>
</dbReference>
<organism evidence="2 3">
    <name type="scientific">Sporothrix schenckii 1099-18</name>
    <dbReference type="NCBI Taxonomy" id="1397361"/>
    <lineage>
        <taxon>Eukaryota</taxon>
        <taxon>Fungi</taxon>
        <taxon>Dikarya</taxon>
        <taxon>Ascomycota</taxon>
        <taxon>Pezizomycotina</taxon>
        <taxon>Sordariomycetes</taxon>
        <taxon>Sordariomycetidae</taxon>
        <taxon>Ophiostomatales</taxon>
        <taxon>Ophiostomataceae</taxon>
        <taxon>Sporothrix</taxon>
    </lineage>
</organism>
<name>A0A0F2MHS0_SPOSC</name>
<dbReference type="Gene3D" id="3.40.50.11960">
    <property type="match status" value="1"/>
</dbReference>
<dbReference type="OrthoDB" id="10261384at2759"/>
<sequence length="689" mass="76103">MAPTEISNPRRILAVALAESQEHLARVIKDLTGEYPAASAGTGALAGTTQELAIQTAYYNAQVPIWLDLIGQTPAEAEAEAEDAKDNPKEEEDKPDETNDAVKEPEDGPTTTDKNASKDDTSEDPSTPEQWADAFLADEAREVREALGGVVVVVDVQQPSAFARQRDLVKHVARLVQRLGPVVDVSLQEEDEDQEEMLADFEGVGIVVGVSQKPIDEETMEVWDDACLVAGLEFVAVAPGQEATNEFGDTDNVEKTGIPRLLEALEANDWELVGDGEGDENDLFGSFQDVRLPGTASDDEINFDDPESVDFGFDRDDFAGLRQAIWQQQTAELDDDDEEDKDQAAIMESMIQRLQAARLQSELLTPAQRRAMAARVTDRTGYKPPSNGLQSGIHLVVRLPLVAAQNQVVVADHDVHRLHDEILVVAIGGRRQVRVRCDADPVVQAVDPELGHAVVVEHGQPKRGRLFAVLGRDVLLVVATDLFAERLAAQGRRDVVVGPVGGKELLGDVGQLLDEHGDFDVLAGTRRRRALERKRHVEREESFEYFPRVYMQHCNRWSGTRDKTLREGQDAGLILKGRRLDVVGVSGRIFLTRLMDGKQRPGDIPGEIIRNRQRRSQPRKAIPDHRARTREESGDGAGAFWGRLVLAAWKVSSEGFWWLSWRCISVERGGSFIGVALPRLWPSLVVRLS</sequence>
<dbReference type="PANTHER" id="PTHR28043">
    <property type="entry name" value="INCREASED RECOMBINATION CENTERS PROTEIN 6"/>
    <property type="match status" value="1"/>
</dbReference>
<accession>A0A0F2MHS0</accession>
<dbReference type="GO" id="GO:0030674">
    <property type="term" value="F:protein-macromolecule adaptor activity"/>
    <property type="evidence" value="ECO:0007669"/>
    <property type="project" value="TreeGrafter"/>
</dbReference>
<comment type="caution">
    <text evidence="2">The sequence shown here is derived from an EMBL/GenBank/DDBJ whole genome shotgun (WGS) entry which is preliminary data.</text>
</comment>
<evidence type="ECO:0000313" key="3">
    <source>
        <dbReference type="Proteomes" id="UP000033710"/>
    </source>
</evidence>
<dbReference type="KEGG" id="ssck:SPSK_05970"/>
<dbReference type="Pfam" id="PF10199">
    <property type="entry name" value="Adaptin_binding"/>
    <property type="match status" value="1"/>
</dbReference>
<proteinExistence type="predicted"/>